<dbReference type="InterPro" id="IPR043151">
    <property type="entry name" value="BAH_sf"/>
</dbReference>
<keyword evidence="2 4" id="KW-0863">Zinc-finger</keyword>
<dbReference type="Pfam" id="PF01426">
    <property type="entry name" value="BAH"/>
    <property type="match status" value="1"/>
</dbReference>
<dbReference type="EMBL" id="JALJOT010000003">
    <property type="protein sequence ID" value="KAK9916575.1"/>
    <property type="molecule type" value="Genomic_DNA"/>
</dbReference>
<keyword evidence="1" id="KW-0479">Metal-binding</keyword>
<dbReference type="Gene3D" id="3.30.40.10">
    <property type="entry name" value="Zinc/RING finger domain, C3HC4 (zinc finger)"/>
    <property type="match status" value="1"/>
</dbReference>
<dbReference type="InterPro" id="IPR001025">
    <property type="entry name" value="BAH_dom"/>
</dbReference>
<evidence type="ECO:0000256" key="3">
    <source>
        <dbReference type="ARBA" id="ARBA00022833"/>
    </source>
</evidence>
<name>A0ABR2YXY2_9CHLO</name>
<dbReference type="SMART" id="SM00439">
    <property type="entry name" value="BAH"/>
    <property type="match status" value="1"/>
</dbReference>
<keyword evidence="3" id="KW-0862">Zinc</keyword>
<reference evidence="7 8" key="1">
    <citation type="journal article" date="2024" name="Nat. Commun.">
        <title>Phylogenomics reveals the evolutionary origins of lichenization in chlorophyte algae.</title>
        <authorList>
            <person name="Puginier C."/>
            <person name="Libourel C."/>
            <person name="Otte J."/>
            <person name="Skaloud P."/>
            <person name="Haon M."/>
            <person name="Grisel S."/>
            <person name="Petersen M."/>
            <person name="Berrin J.G."/>
            <person name="Delaux P.M."/>
            <person name="Dal Grande F."/>
            <person name="Keller J."/>
        </authorList>
    </citation>
    <scope>NUCLEOTIDE SEQUENCE [LARGE SCALE GENOMIC DNA]</scope>
    <source>
        <strain evidence="7 8">SAG 216-7</strain>
    </source>
</reference>
<dbReference type="SUPFAM" id="SSF57903">
    <property type="entry name" value="FYVE/PHD zinc finger"/>
    <property type="match status" value="1"/>
</dbReference>
<evidence type="ECO:0000313" key="8">
    <source>
        <dbReference type="Proteomes" id="UP001491310"/>
    </source>
</evidence>
<evidence type="ECO:0008006" key="9">
    <source>
        <dbReference type="Google" id="ProtNLM"/>
    </source>
</evidence>
<evidence type="ECO:0000259" key="6">
    <source>
        <dbReference type="PROSITE" id="PS51038"/>
    </source>
</evidence>
<dbReference type="PROSITE" id="PS01359">
    <property type="entry name" value="ZF_PHD_1"/>
    <property type="match status" value="1"/>
</dbReference>
<dbReference type="Pfam" id="PF00628">
    <property type="entry name" value="PHD"/>
    <property type="match status" value="1"/>
</dbReference>
<organism evidence="7 8">
    <name type="scientific">Coccomyxa subellipsoidea</name>
    <dbReference type="NCBI Taxonomy" id="248742"/>
    <lineage>
        <taxon>Eukaryota</taxon>
        <taxon>Viridiplantae</taxon>
        <taxon>Chlorophyta</taxon>
        <taxon>core chlorophytes</taxon>
        <taxon>Trebouxiophyceae</taxon>
        <taxon>Trebouxiophyceae incertae sedis</taxon>
        <taxon>Coccomyxaceae</taxon>
        <taxon>Coccomyxa</taxon>
    </lineage>
</organism>
<dbReference type="PROSITE" id="PS51038">
    <property type="entry name" value="BAH"/>
    <property type="match status" value="1"/>
</dbReference>
<dbReference type="InterPro" id="IPR013083">
    <property type="entry name" value="Znf_RING/FYVE/PHD"/>
</dbReference>
<dbReference type="InterPro" id="IPR011011">
    <property type="entry name" value="Znf_FYVE_PHD"/>
</dbReference>
<dbReference type="PROSITE" id="PS50016">
    <property type="entry name" value="ZF_PHD_2"/>
    <property type="match status" value="1"/>
</dbReference>
<evidence type="ECO:0000259" key="5">
    <source>
        <dbReference type="PROSITE" id="PS50016"/>
    </source>
</evidence>
<dbReference type="SMART" id="SM00249">
    <property type="entry name" value="PHD"/>
    <property type="match status" value="1"/>
</dbReference>
<dbReference type="InterPro" id="IPR019787">
    <property type="entry name" value="Znf_PHD-finger"/>
</dbReference>
<sequence>MKPKKLEEFTHNGVIYKVGDCVLVRGAGEKLPFVGRIRDIKAQGKSGQISVQVAWFYRPEEATGGRKAFHGEKELFKSEHLDWCFASTIESKCRALGTVTENDFYARFTYKPVTKEFRPDRVPVYCVCELPYNPDAFMILCSKCEEWYHPKCINLTKAECQGMATFDCPECKQATREKRLRIDPSANGSHTGV</sequence>
<keyword evidence="8" id="KW-1185">Reference proteome</keyword>
<evidence type="ECO:0000256" key="2">
    <source>
        <dbReference type="ARBA" id="ARBA00022771"/>
    </source>
</evidence>
<protein>
    <recommendedName>
        <fullName evidence="9">BAH-domain-containing protein</fullName>
    </recommendedName>
</protein>
<feature type="domain" description="BAH" evidence="6">
    <location>
        <begin position="14"/>
        <end position="143"/>
    </location>
</feature>
<comment type="caution">
    <text evidence="7">The sequence shown here is derived from an EMBL/GenBank/DDBJ whole genome shotgun (WGS) entry which is preliminary data.</text>
</comment>
<dbReference type="InterPro" id="IPR019786">
    <property type="entry name" value="Zinc_finger_PHD-type_CS"/>
</dbReference>
<dbReference type="Gene3D" id="2.30.30.490">
    <property type="match status" value="1"/>
</dbReference>
<dbReference type="PANTHER" id="PTHR46364">
    <property type="entry name" value="OS08G0421900 PROTEIN"/>
    <property type="match status" value="1"/>
</dbReference>
<dbReference type="InterPro" id="IPR001965">
    <property type="entry name" value="Znf_PHD"/>
</dbReference>
<proteinExistence type="predicted"/>
<gene>
    <name evidence="7" type="ORF">WJX75_004358</name>
</gene>
<evidence type="ECO:0000313" key="7">
    <source>
        <dbReference type="EMBL" id="KAK9916575.1"/>
    </source>
</evidence>
<accession>A0ABR2YXY2</accession>
<feature type="domain" description="PHD-type" evidence="5">
    <location>
        <begin position="123"/>
        <end position="174"/>
    </location>
</feature>
<evidence type="ECO:0000256" key="1">
    <source>
        <dbReference type="ARBA" id="ARBA00022723"/>
    </source>
</evidence>
<evidence type="ECO:0000256" key="4">
    <source>
        <dbReference type="PROSITE-ProRule" id="PRU00146"/>
    </source>
</evidence>
<dbReference type="Proteomes" id="UP001491310">
    <property type="component" value="Unassembled WGS sequence"/>
</dbReference>